<evidence type="ECO:0000313" key="2">
    <source>
        <dbReference type="EMBL" id="KAK3907122.1"/>
    </source>
</evidence>
<evidence type="ECO:0000313" key="3">
    <source>
        <dbReference type="Proteomes" id="UP001219518"/>
    </source>
</evidence>
<comment type="caution">
    <text evidence="2">The sequence shown here is derived from an EMBL/GenBank/DDBJ whole genome shotgun (WGS) entry which is preliminary data.</text>
</comment>
<dbReference type="EMBL" id="JAHWGI010000001">
    <property type="protein sequence ID" value="KAK3907122.1"/>
    <property type="molecule type" value="Genomic_DNA"/>
</dbReference>
<organism evidence="2 3">
    <name type="scientific">Frankliniella fusca</name>
    <dbReference type="NCBI Taxonomy" id="407009"/>
    <lineage>
        <taxon>Eukaryota</taxon>
        <taxon>Metazoa</taxon>
        <taxon>Ecdysozoa</taxon>
        <taxon>Arthropoda</taxon>
        <taxon>Hexapoda</taxon>
        <taxon>Insecta</taxon>
        <taxon>Pterygota</taxon>
        <taxon>Neoptera</taxon>
        <taxon>Paraneoptera</taxon>
        <taxon>Thysanoptera</taxon>
        <taxon>Terebrantia</taxon>
        <taxon>Thripoidea</taxon>
        <taxon>Thripidae</taxon>
        <taxon>Frankliniella</taxon>
    </lineage>
</organism>
<keyword evidence="3" id="KW-1185">Reference proteome</keyword>
<dbReference type="Proteomes" id="UP001219518">
    <property type="component" value="Unassembled WGS sequence"/>
</dbReference>
<reference evidence="2" key="2">
    <citation type="journal article" date="2023" name="BMC Genomics">
        <title>Pest status, molecular evolution, and epigenetic factors derived from the genome assembly of Frankliniella fusca, a thysanopteran phytovirus vector.</title>
        <authorList>
            <person name="Catto M.A."/>
            <person name="Labadie P.E."/>
            <person name="Jacobson A.L."/>
            <person name="Kennedy G.G."/>
            <person name="Srinivasan R."/>
            <person name="Hunt B.G."/>
        </authorList>
    </citation>
    <scope>NUCLEOTIDE SEQUENCE</scope>
    <source>
        <strain evidence="2">PL_HMW_Pooled</strain>
    </source>
</reference>
<reference evidence="2" key="1">
    <citation type="submission" date="2021-07" db="EMBL/GenBank/DDBJ databases">
        <authorList>
            <person name="Catto M.A."/>
            <person name="Jacobson A."/>
            <person name="Kennedy G."/>
            <person name="Labadie P."/>
            <person name="Hunt B.G."/>
            <person name="Srinivasan R."/>
        </authorList>
    </citation>
    <scope>NUCLEOTIDE SEQUENCE</scope>
    <source>
        <strain evidence="2">PL_HMW_Pooled</strain>
        <tissue evidence="2">Head</tissue>
    </source>
</reference>
<protein>
    <submittedName>
        <fullName evidence="2">Myosin-5</fullName>
    </submittedName>
</protein>
<feature type="region of interest" description="Disordered" evidence="1">
    <location>
        <begin position="57"/>
        <end position="88"/>
    </location>
</feature>
<gene>
    <name evidence="2" type="ORF">KUF71_000042</name>
</gene>
<accession>A0AAE1GP88</accession>
<feature type="compositionally biased region" description="Basic and acidic residues" evidence="1">
    <location>
        <begin position="119"/>
        <end position="129"/>
    </location>
</feature>
<dbReference type="AlphaFoldDB" id="A0AAE1GP88"/>
<sequence>MCHTNAWVLGSEAEDLLSGIITFLTLPRNSYLHRNNKNCTSVQRLDLPLLRQAARGRVPPAPHEAEQAPPQAPPASTHLRPLVPPPPGPLPRRMLLLDEVGRAFGHHDHSGVEVRADDVRDGGRVRDAQPSHPAHPQPRVQHRARVCSVTRGLDKAGCVDVLCPDPGLCLCLQHQKKFPKSKIR</sequence>
<proteinExistence type="predicted"/>
<feature type="region of interest" description="Disordered" evidence="1">
    <location>
        <begin position="119"/>
        <end position="141"/>
    </location>
</feature>
<evidence type="ECO:0000256" key="1">
    <source>
        <dbReference type="SAM" id="MobiDB-lite"/>
    </source>
</evidence>
<name>A0AAE1GP88_9NEOP</name>